<dbReference type="InterPro" id="IPR036374">
    <property type="entry name" value="OxRdtase_Mopterin-bd_sf"/>
</dbReference>
<comment type="caution">
    <text evidence="2">The sequence shown here is derived from an EMBL/GenBank/DDBJ whole genome shotgun (WGS) entry which is preliminary data.</text>
</comment>
<protein>
    <recommendedName>
        <fullName evidence="1">Oxidoreductase molybdopterin-binding domain-containing protein</fullName>
    </recommendedName>
</protein>
<dbReference type="EMBL" id="QMFB01000002">
    <property type="protein sequence ID" value="RAV22600.1"/>
    <property type="molecule type" value="Genomic_DNA"/>
</dbReference>
<name>A0A329MSS9_9BACL</name>
<proteinExistence type="predicted"/>
<evidence type="ECO:0000259" key="1">
    <source>
        <dbReference type="Pfam" id="PF00174"/>
    </source>
</evidence>
<organism evidence="2 3">
    <name type="scientific">Paenibacillus contaminans</name>
    <dbReference type="NCBI Taxonomy" id="450362"/>
    <lineage>
        <taxon>Bacteria</taxon>
        <taxon>Bacillati</taxon>
        <taxon>Bacillota</taxon>
        <taxon>Bacilli</taxon>
        <taxon>Bacillales</taxon>
        <taxon>Paenibacillaceae</taxon>
        <taxon>Paenibacillus</taxon>
    </lineage>
</organism>
<sequence>MEQYGAPQMAEMAGERFDIAERVPEAEGTAFDFHAWFEAWRKAGNESGSGMPSHLKVEAADEFAATIPWYELGKAAFVYESNGKPLSKGFPLRLYVPDGSSKCLNVKSVVRIALLHEPGAGDAAYGFMNRVSPDEMRIKR</sequence>
<accession>A0A329MSS9</accession>
<dbReference type="Pfam" id="PF00174">
    <property type="entry name" value="Oxidored_molyb"/>
    <property type="match status" value="1"/>
</dbReference>
<evidence type="ECO:0000313" key="3">
    <source>
        <dbReference type="Proteomes" id="UP000250369"/>
    </source>
</evidence>
<reference evidence="2 3" key="1">
    <citation type="journal article" date="2009" name="Int. J. Syst. Evol. Microbiol.">
        <title>Paenibacillus contaminans sp. nov., isolated from a contaminated laboratory plate.</title>
        <authorList>
            <person name="Chou J.H."/>
            <person name="Lee J.H."/>
            <person name="Lin M.C."/>
            <person name="Chang P.S."/>
            <person name="Arun A.B."/>
            <person name="Young C.C."/>
            <person name="Chen W.M."/>
        </authorList>
    </citation>
    <scope>NUCLEOTIDE SEQUENCE [LARGE SCALE GENOMIC DNA]</scope>
    <source>
        <strain evidence="2 3">CKOBP-6</strain>
    </source>
</reference>
<feature type="domain" description="Oxidoreductase molybdopterin-binding" evidence="1">
    <location>
        <begin position="53"/>
        <end position="118"/>
    </location>
</feature>
<dbReference type="SUPFAM" id="SSF56524">
    <property type="entry name" value="Oxidoreductase molybdopterin-binding domain"/>
    <property type="match status" value="1"/>
</dbReference>
<dbReference type="OrthoDB" id="2381583at2"/>
<dbReference type="AlphaFoldDB" id="A0A329MSS9"/>
<evidence type="ECO:0000313" key="2">
    <source>
        <dbReference type="EMBL" id="RAV22600.1"/>
    </source>
</evidence>
<gene>
    <name evidence="2" type="ORF">DQG23_04745</name>
</gene>
<keyword evidence="3" id="KW-1185">Reference proteome</keyword>
<dbReference type="Gene3D" id="3.90.420.10">
    <property type="entry name" value="Oxidoreductase, molybdopterin-binding domain"/>
    <property type="match status" value="1"/>
</dbReference>
<dbReference type="InterPro" id="IPR000572">
    <property type="entry name" value="OxRdtase_Mopterin-bd_dom"/>
</dbReference>
<dbReference type="Proteomes" id="UP000250369">
    <property type="component" value="Unassembled WGS sequence"/>
</dbReference>